<dbReference type="GO" id="GO:0034039">
    <property type="term" value="F:8-oxo-7,8-dihydroguanine DNA N-glycosylase activity"/>
    <property type="evidence" value="ECO:0007669"/>
    <property type="project" value="TreeGrafter"/>
</dbReference>
<dbReference type="GO" id="GO:0140078">
    <property type="term" value="F:class I DNA-(apurinic or apyrimidinic site) endonuclease activity"/>
    <property type="evidence" value="ECO:0007669"/>
    <property type="project" value="UniProtKB-EC"/>
</dbReference>
<dbReference type="PANTHER" id="PTHR10242:SF2">
    <property type="entry name" value="N-GLYCOSYLASE_DNA LYASE"/>
    <property type="match status" value="1"/>
</dbReference>
<dbReference type="CDD" id="cd00056">
    <property type="entry name" value="ENDO3c"/>
    <property type="match status" value="1"/>
</dbReference>
<dbReference type="SUPFAM" id="SSF48150">
    <property type="entry name" value="DNA-glycosylase"/>
    <property type="match status" value="1"/>
</dbReference>
<keyword evidence="7" id="KW-0456">Lyase</keyword>
<comment type="subcellular location">
    <subcellularLocation>
        <location evidence="1">Nucleus</location>
    </subcellularLocation>
</comment>
<dbReference type="Pfam" id="PF07934">
    <property type="entry name" value="OGG_N"/>
    <property type="match status" value="1"/>
</dbReference>
<dbReference type="FunFam" id="1.10.1670.10:FF:000005">
    <property type="entry name" value="N-glycosylase/DNA lyase OGG1"/>
    <property type="match status" value="1"/>
</dbReference>
<dbReference type="InterPro" id="IPR012904">
    <property type="entry name" value="OGG_N"/>
</dbReference>
<dbReference type="SUPFAM" id="SSF55945">
    <property type="entry name" value="TATA-box binding protein-like"/>
    <property type="match status" value="1"/>
</dbReference>
<keyword evidence="10" id="KW-0326">Glycosidase</keyword>
<comment type="catalytic activity">
    <reaction evidence="12">
        <text>2'-deoxyribonucleotide-(2'-deoxyribose 5'-phosphate)-2'-deoxyribonucleotide-DNA = a 3'-end 2'-deoxyribonucleotide-(2,3-dehydro-2,3-deoxyribose 5'-phosphate)-DNA + a 5'-end 5'-phospho-2'-deoxyribonucleoside-DNA + H(+)</text>
        <dbReference type="Rhea" id="RHEA:66592"/>
        <dbReference type="Rhea" id="RHEA-COMP:13180"/>
        <dbReference type="Rhea" id="RHEA-COMP:16897"/>
        <dbReference type="Rhea" id="RHEA-COMP:17067"/>
        <dbReference type="ChEBI" id="CHEBI:15378"/>
        <dbReference type="ChEBI" id="CHEBI:136412"/>
        <dbReference type="ChEBI" id="CHEBI:157695"/>
        <dbReference type="ChEBI" id="CHEBI:167181"/>
        <dbReference type="EC" id="4.2.99.18"/>
    </reaction>
</comment>
<dbReference type="EMBL" id="CAJVPP010002699">
    <property type="protein sequence ID" value="CAG8608611.1"/>
    <property type="molecule type" value="Genomic_DNA"/>
</dbReference>
<evidence type="ECO:0000256" key="3">
    <source>
        <dbReference type="ARBA" id="ARBA00012720"/>
    </source>
</evidence>
<dbReference type="FunFam" id="1.10.340.30:FF:000006">
    <property type="entry name" value="N-glycosylase/DNA lyase isoform X2"/>
    <property type="match status" value="1"/>
</dbReference>
<dbReference type="Gene3D" id="3.30.310.40">
    <property type="match status" value="1"/>
</dbReference>
<keyword evidence="4" id="KW-0227">DNA damage</keyword>
<dbReference type="Gene3D" id="1.10.340.30">
    <property type="entry name" value="Hypothetical protein, domain 2"/>
    <property type="match status" value="1"/>
</dbReference>
<comment type="function">
    <text evidence="11">DNA repair enzyme that incises DNA at 8-oxoG residues. Excises 7,8-dihydro-8-oxoguanine and 2,6-diamino-4-hydroxy-5-N-methylformamidopyrimidine (FAPY) from damaged DNA. Has a beta-lyase activity that nicks DNA 3' to the lesion.</text>
</comment>
<organism evidence="15 16">
    <name type="scientific">Funneliformis mosseae</name>
    <name type="common">Endomycorrhizal fungus</name>
    <name type="synonym">Glomus mosseae</name>
    <dbReference type="NCBI Taxonomy" id="27381"/>
    <lineage>
        <taxon>Eukaryota</taxon>
        <taxon>Fungi</taxon>
        <taxon>Fungi incertae sedis</taxon>
        <taxon>Mucoromycota</taxon>
        <taxon>Glomeromycotina</taxon>
        <taxon>Glomeromycetes</taxon>
        <taxon>Glomerales</taxon>
        <taxon>Glomeraceae</taxon>
        <taxon>Funneliformis</taxon>
    </lineage>
</organism>
<sequence length="367" mass="42402">MSTVWRTLKVSVEELRLETTLKCGQSFRWKVSGENEWSCAFKGRLITLRQTIATDIDYRTYFSPNVSSSKINHELDKLHEFLIDYFQLNTVNLRECYTKWSKADKHFARIALKFKGIRILRQDPIENLFCFICSTNNNINRISQMVEKLCRQYGEKIYTLNGEDYFDFPILEKLTSPNVVDELRKLGFGYRAKYIAQTAKYMCENFSDGEVWLLSLRNLSYKEAHAALLKLSGVGPKVADCVCLMSLDKHNAIPVDTHVWQIAQKEYGFNAKIKGASNSLTTRNYAAVGDHLREIFGEYSGWAHSVLFTSDLRPFEDRSTSARESNSISSTTTMITEKRQIKISQEINSNIVREKSLNNNNNKRRRS</sequence>
<dbReference type="InterPro" id="IPR023170">
    <property type="entry name" value="HhH_base_excis_C"/>
</dbReference>
<evidence type="ECO:0000256" key="4">
    <source>
        <dbReference type="ARBA" id="ARBA00022763"/>
    </source>
</evidence>
<comment type="caution">
    <text evidence="15">The sequence shown here is derived from an EMBL/GenBank/DDBJ whole genome shotgun (WGS) entry which is preliminary data.</text>
</comment>
<dbReference type="AlphaFoldDB" id="A0A9N9CQP7"/>
<keyword evidence="8" id="KW-0539">Nucleus</keyword>
<evidence type="ECO:0000256" key="2">
    <source>
        <dbReference type="ARBA" id="ARBA00010679"/>
    </source>
</evidence>
<dbReference type="PANTHER" id="PTHR10242">
    <property type="entry name" value="8-OXOGUANINE DNA GLYCOSYLASE"/>
    <property type="match status" value="1"/>
</dbReference>
<evidence type="ECO:0000256" key="1">
    <source>
        <dbReference type="ARBA" id="ARBA00004123"/>
    </source>
</evidence>
<evidence type="ECO:0000256" key="12">
    <source>
        <dbReference type="ARBA" id="ARBA00044632"/>
    </source>
</evidence>
<feature type="domain" description="HhH-GPD" evidence="14">
    <location>
        <begin position="133"/>
        <end position="312"/>
    </location>
</feature>
<comment type="similarity">
    <text evidence="2">Belongs to the type-1 OGG1 family.</text>
</comment>
<dbReference type="SMART" id="SM00478">
    <property type="entry name" value="ENDO3c"/>
    <property type="match status" value="1"/>
</dbReference>
<dbReference type="Proteomes" id="UP000789375">
    <property type="component" value="Unassembled WGS sequence"/>
</dbReference>
<evidence type="ECO:0000256" key="5">
    <source>
        <dbReference type="ARBA" id="ARBA00022801"/>
    </source>
</evidence>
<keyword evidence="5" id="KW-0378">Hydrolase</keyword>
<keyword evidence="6" id="KW-0234">DNA repair</keyword>
<keyword evidence="9" id="KW-0511">Multifunctional enzyme</keyword>
<evidence type="ECO:0000313" key="16">
    <source>
        <dbReference type="Proteomes" id="UP000789375"/>
    </source>
</evidence>
<evidence type="ECO:0000256" key="10">
    <source>
        <dbReference type="ARBA" id="ARBA00023295"/>
    </source>
</evidence>
<proteinExistence type="inferred from homology"/>
<evidence type="ECO:0000256" key="9">
    <source>
        <dbReference type="ARBA" id="ARBA00023268"/>
    </source>
</evidence>
<dbReference type="GO" id="GO:0006289">
    <property type="term" value="P:nucleotide-excision repair"/>
    <property type="evidence" value="ECO:0007669"/>
    <property type="project" value="InterPro"/>
</dbReference>
<keyword evidence="16" id="KW-1185">Reference proteome</keyword>
<evidence type="ECO:0000256" key="7">
    <source>
        <dbReference type="ARBA" id="ARBA00023239"/>
    </source>
</evidence>
<name>A0A9N9CQP7_FUNMO</name>
<reference evidence="15" key="1">
    <citation type="submission" date="2021-06" db="EMBL/GenBank/DDBJ databases">
        <authorList>
            <person name="Kallberg Y."/>
            <person name="Tangrot J."/>
            <person name="Rosling A."/>
        </authorList>
    </citation>
    <scope>NUCLEOTIDE SEQUENCE</scope>
    <source>
        <strain evidence="15">87-6 pot B 2015</strain>
    </source>
</reference>
<dbReference type="Pfam" id="PF00730">
    <property type="entry name" value="HhH-GPD"/>
    <property type="match status" value="1"/>
</dbReference>
<gene>
    <name evidence="15" type="ORF">FMOSSE_LOCUS9335</name>
</gene>
<protein>
    <recommendedName>
        <fullName evidence="13">N-glycosylase/DNA lyase</fullName>
        <ecNumber evidence="3">4.2.99.18</ecNumber>
    </recommendedName>
</protein>
<dbReference type="InterPro" id="IPR052054">
    <property type="entry name" value="Oxidative_DNA_repair_enzyme"/>
</dbReference>
<dbReference type="InterPro" id="IPR011257">
    <property type="entry name" value="DNA_glycosylase"/>
</dbReference>
<evidence type="ECO:0000259" key="14">
    <source>
        <dbReference type="SMART" id="SM00478"/>
    </source>
</evidence>
<accession>A0A9N9CQP7</accession>
<evidence type="ECO:0000313" key="15">
    <source>
        <dbReference type="EMBL" id="CAG8608611.1"/>
    </source>
</evidence>
<evidence type="ECO:0000256" key="11">
    <source>
        <dbReference type="ARBA" id="ARBA00025652"/>
    </source>
</evidence>
<evidence type="ECO:0000256" key="8">
    <source>
        <dbReference type="ARBA" id="ARBA00023242"/>
    </source>
</evidence>
<evidence type="ECO:0000256" key="6">
    <source>
        <dbReference type="ARBA" id="ARBA00023204"/>
    </source>
</evidence>
<dbReference type="GO" id="GO:0005634">
    <property type="term" value="C:nucleus"/>
    <property type="evidence" value="ECO:0007669"/>
    <property type="project" value="UniProtKB-SubCell"/>
</dbReference>
<dbReference type="GO" id="GO:0003684">
    <property type="term" value="F:damaged DNA binding"/>
    <property type="evidence" value="ECO:0007669"/>
    <property type="project" value="InterPro"/>
</dbReference>
<dbReference type="Gene3D" id="1.10.1670.10">
    <property type="entry name" value="Helix-hairpin-Helix base-excision DNA repair enzymes (C-terminal)"/>
    <property type="match status" value="1"/>
</dbReference>
<evidence type="ECO:0000256" key="13">
    <source>
        <dbReference type="ARBA" id="ARBA00073127"/>
    </source>
</evidence>
<dbReference type="GO" id="GO:0006285">
    <property type="term" value="P:base-excision repair, AP site formation"/>
    <property type="evidence" value="ECO:0007669"/>
    <property type="project" value="TreeGrafter"/>
</dbReference>
<dbReference type="InterPro" id="IPR003265">
    <property type="entry name" value="HhH-GPD_domain"/>
</dbReference>
<dbReference type="EC" id="4.2.99.18" evidence="3"/>